<keyword evidence="3 6" id="KW-1133">Transmembrane helix</keyword>
<feature type="region of interest" description="Disordered" evidence="5">
    <location>
        <begin position="13"/>
        <end position="41"/>
    </location>
</feature>
<dbReference type="Pfam" id="PF04973">
    <property type="entry name" value="NMN_transporter"/>
    <property type="match status" value="1"/>
</dbReference>
<reference evidence="7" key="1">
    <citation type="journal article" date="2019" name="Viruses">
        <title>Detection and Characterization of Invertebrate Iridoviruses Found in Reptiles and Prey Insects in Europe over the Past Two Decades.</title>
        <authorList>
            <person name="Papp T."/>
            <person name="Marschang R.E."/>
        </authorList>
    </citation>
    <scope>NUCLEOTIDE SEQUENCE</scope>
    <source>
        <strain evidence="7">Liz-CrIV</strain>
    </source>
</reference>
<sequence length="128" mass="14665">MDKIEELKIEIPQRKTKFSQGSENSDKRENDEEETLNPNKSKTLNTTITSKAKILIKSKNFWIETLIFVISVLGALCVAFGIMLIGFLLWLVSNTISILYFIKQKQYPLSLQQMVFLITTCIGVYNNV</sequence>
<feature type="transmembrane region" description="Helical" evidence="6">
    <location>
        <begin position="110"/>
        <end position="127"/>
    </location>
</feature>
<keyword evidence="4 6" id="KW-0472">Membrane</keyword>
<dbReference type="GO" id="GO:0034257">
    <property type="term" value="F:nicotinamide riboside transmembrane transporter activity"/>
    <property type="evidence" value="ECO:0007669"/>
    <property type="project" value="InterPro"/>
</dbReference>
<dbReference type="GO" id="GO:0016020">
    <property type="term" value="C:membrane"/>
    <property type="evidence" value="ECO:0007669"/>
    <property type="project" value="UniProtKB-SubCell"/>
</dbReference>
<evidence type="ECO:0000256" key="3">
    <source>
        <dbReference type="ARBA" id="ARBA00022989"/>
    </source>
</evidence>
<evidence type="ECO:0000256" key="2">
    <source>
        <dbReference type="ARBA" id="ARBA00022692"/>
    </source>
</evidence>
<feature type="transmembrane region" description="Helical" evidence="6">
    <location>
        <begin position="61"/>
        <end position="90"/>
    </location>
</feature>
<accession>A0A5B8RJE4</accession>
<comment type="subcellular location">
    <subcellularLocation>
        <location evidence="1">Membrane</location>
        <topology evidence="1">Multi-pass membrane protein</topology>
    </subcellularLocation>
</comment>
<keyword evidence="2 6" id="KW-0812">Transmembrane</keyword>
<name>A0A5B8RJE4_9VIRU</name>
<evidence type="ECO:0000256" key="1">
    <source>
        <dbReference type="ARBA" id="ARBA00004141"/>
    </source>
</evidence>
<organism evidence="7">
    <name type="scientific">Iridovirus Liz-CrIV</name>
    <dbReference type="NCBI Taxonomy" id="2594309"/>
    <lineage>
        <taxon>Viruses</taxon>
        <taxon>Varidnaviria</taxon>
        <taxon>Bamfordvirae</taxon>
        <taxon>Nucleocytoviricota</taxon>
        <taxon>Megaviricetes</taxon>
        <taxon>Pimascovirales</taxon>
        <taxon>Pimascovirales incertae sedis</taxon>
        <taxon>Iridoviridae</taxon>
    </lineage>
</organism>
<protein>
    <recommendedName>
        <fullName evidence="8">Transmembrane protein</fullName>
    </recommendedName>
</protein>
<evidence type="ECO:0000256" key="6">
    <source>
        <dbReference type="SAM" id="Phobius"/>
    </source>
</evidence>
<evidence type="ECO:0008006" key="8">
    <source>
        <dbReference type="Google" id="ProtNLM"/>
    </source>
</evidence>
<evidence type="ECO:0000256" key="5">
    <source>
        <dbReference type="SAM" id="MobiDB-lite"/>
    </source>
</evidence>
<dbReference type="EMBL" id="MN081869">
    <property type="protein sequence ID" value="QEA08193.1"/>
    <property type="molecule type" value="Genomic_DNA"/>
</dbReference>
<evidence type="ECO:0000313" key="7">
    <source>
        <dbReference type="EMBL" id="QEA08193.1"/>
    </source>
</evidence>
<proteinExistence type="predicted"/>
<evidence type="ECO:0000256" key="4">
    <source>
        <dbReference type="ARBA" id="ARBA00023136"/>
    </source>
</evidence>
<dbReference type="InterPro" id="IPR006419">
    <property type="entry name" value="NMN_transpt_PnuC"/>
</dbReference>